<sequence length="230" mass="25292">MEALLRWSSAELGTVSPAEFIPVAEQCGLIQEIGLWVLRTACAQMAQWSRKGFGQLTVSVNLSTRQMHNGDLLRDVLHILDSTGLPPARLELEITESLLMEKVEENVVLLKTLRACGIQLAIDDFGTGYSSFAYLKRLPIDRIKIDRSFIQDIGRDGENGAIVTAIISMAHELDMQVVAEGVEAEAQRQFLLRAQCDIIQGYHLARPMPADTAEASLQSFLPVSAAGLQD</sequence>
<organism evidence="2 3">
    <name type="scientific">Noviherbaspirillum pedocola</name>
    <dbReference type="NCBI Taxonomy" id="2801341"/>
    <lineage>
        <taxon>Bacteria</taxon>
        <taxon>Pseudomonadati</taxon>
        <taxon>Pseudomonadota</taxon>
        <taxon>Betaproteobacteria</taxon>
        <taxon>Burkholderiales</taxon>
        <taxon>Oxalobacteraceae</taxon>
        <taxon>Noviherbaspirillum</taxon>
    </lineage>
</organism>
<evidence type="ECO:0000313" key="3">
    <source>
        <dbReference type="Proteomes" id="UP000622890"/>
    </source>
</evidence>
<dbReference type="CDD" id="cd01948">
    <property type="entry name" value="EAL"/>
    <property type="match status" value="1"/>
</dbReference>
<dbReference type="EMBL" id="JAEPBG010000014">
    <property type="protein sequence ID" value="MBK4737713.1"/>
    <property type="molecule type" value="Genomic_DNA"/>
</dbReference>
<keyword evidence="3" id="KW-1185">Reference proteome</keyword>
<reference evidence="2" key="1">
    <citation type="submission" date="2021-01" db="EMBL/GenBank/DDBJ databases">
        <title>Genome sequence of strain Noviherbaspirillum sp. DKR-6.</title>
        <authorList>
            <person name="Chaudhary D.K."/>
        </authorList>
    </citation>
    <scope>NUCLEOTIDE SEQUENCE</scope>
    <source>
        <strain evidence="2">DKR-6</strain>
    </source>
</reference>
<evidence type="ECO:0000259" key="1">
    <source>
        <dbReference type="PROSITE" id="PS50883"/>
    </source>
</evidence>
<dbReference type="Gene3D" id="3.20.20.450">
    <property type="entry name" value="EAL domain"/>
    <property type="match status" value="1"/>
</dbReference>
<feature type="domain" description="EAL" evidence="1">
    <location>
        <begin position="1"/>
        <end position="221"/>
    </location>
</feature>
<accession>A0A934W972</accession>
<dbReference type="SUPFAM" id="SSF141868">
    <property type="entry name" value="EAL domain-like"/>
    <property type="match status" value="1"/>
</dbReference>
<dbReference type="PANTHER" id="PTHR33121">
    <property type="entry name" value="CYCLIC DI-GMP PHOSPHODIESTERASE PDEF"/>
    <property type="match status" value="1"/>
</dbReference>
<dbReference type="PROSITE" id="PS50883">
    <property type="entry name" value="EAL"/>
    <property type="match status" value="1"/>
</dbReference>
<proteinExistence type="predicted"/>
<dbReference type="PANTHER" id="PTHR33121:SF71">
    <property type="entry name" value="OXYGEN SENSOR PROTEIN DOSP"/>
    <property type="match status" value="1"/>
</dbReference>
<dbReference type="GO" id="GO:0071111">
    <property type="term" value="F:cyclic-guanylate-specific phosphodiesterase activity"/>
    <property type="evidence" value="ECO:0007669"/>
    <property type="project" value="InterPro"/>
</dbReference>
<dbReference type="Proteomes" id="UP000622890">
    <property type="component" value="Unassembled WGS sequence"/>
</dbReference>
<dbReference type="SMART" id="SM00052">
    <property type="entry name" value="EAL"/>
    <property type="match status" value="1"/>
</dbReference>
<dbReference type="RefSeq" id="WP_200596241.1">
    <property type="nucleotide sequence ID" value="NZ_JAEPBG010000014.1"/>
</dbReference>
<dbReference type="InterPro" id="IPR035919">
    <property type="entry name" value="EAL_sf"/>
</dbReference>
<comment type="caution">
    <text evidence="2">The sequence shown here is derived from an EMBL/GenBank/DDBJ whole genome shotgun (WGS) entry which is preliminary data.</text>
</comment>
<dbReference type="InterPro" id="IPR001633">
    <property type="entry name" value="EAL_dom"/>
</dbReference>
<gene>
    <name evidence="2" type="ORF">JJB74_24090</name>
</gene>
<evidence type="ECO:0000313" key="2">
    <source>
        <dbReference type="EMBL" id="MBK4737713.1"/>
    </source>
</evidence>
<name>A0A934W972_9BURK</name>
<dbReference type="AlphaFoldDB" id="A0A934W972"/>
<dbReference type="Pfam" id="PF00563">
    <property type="entry name" value="EAL"/>
    <property type="match status" value="1"/>
</dbReference>
<protein>
    <submittedName>
        <fullName evidence="2">EAL domain-containing protein</fullName>
    </submittedName>
</protein>
<dbReference type="InterPro" id="IPR050706">
    <property type="entry name" value="Cyclic-di-GMP_PDE-like"/>
</dbReference>